<gene>
    <name evidence="7" type="ORF">L9F63_025693</name>
</gene>
<keyword evidence="2 5" id="KW-0812">Transmembrane</keyword>
<dbReference type="GO" id="GO:0022857">
    <property type="term" value="F:transmembrane transporter activity"/>
    <property type="evidence" value="ECO:0007669"/>
    <property type="project" value="InterPro"/>
</dbReference>
<evidence type="ECO:0000256" key="5">
    <source>
        <dbReference type="SAM" id="Phobius"/>
    </source>
</evidence>
<dbReference type="GO" id="GO:0016020">
    <property type="term" value="C:membrane"/>
    <property type="evidence" value="ECO:0007669"/>
    <property type="project" value="UniProtKB-SubCell"/>
</dbReference>
<evidence type="ECO:0000256" key="1">
    <source>
        <dbReference type="ARBA" id="ARBA00004141"/>
    </source>
</evidence>
<protein>
    <recommendedName>
        <fullName evidence="6">Major facilitator superfamily (MFS) profile domain-containing protein</fullName>
    </recommendedName>
</protein>
<organism evidence="7 8">
    <name type="scientific">Diploptera punctata</name>
    <name type="common">Pacific beetle cockroach</name>
    <dbReference type="NCBI Taxonomy" id="6984"/>
    <lineage>
        <taxon>Eukaryota</taxon>
        <taxon>Metazoa</taxon>
        <taxon>Ecdysozoa</taxon>
        <taxon>Arthropoda</taxon>
        <taxon>Hexapoda</taxon>
        <taxon>Insecta</taxon>
        <taxon>Pterygota</taxon>
        <taxon>Neoptera</taxon>
        <taxon>Polyneoptera</taxon>
        <taxon>Dictyoptera</taxon>
        <taxon>Blattodea</taxon>
        <taxon>Blaberoidea</taxon>
        <taxon>Blaberidae</taxon>
        <taxon>Diplopterinae</taxon>
        <taxon>Diploptera</taxon>
    </lineage>
</organism>
<evidence type="ECO:0000259" key="6">
    <source>
        <dbReference type="PROSITE" id="PS50850"/>
    </source>
</evidence>
<dbReference type="Pfam" id="PF00083">
    <property type="entry name" value="Sugar_tr"/>
    <property type="match status" value="1"/>
</dbReference>
<evidence type="ECO:0000256" key="2">
    <source>
        <dbReference type="ARBA" id="ARBA00022692"/>
    </source>
</evidence>
<keyword evidence="3 5" id="KW-1133">Transmembrane helix</keyword>
<sequence length="342" mass="38990">MFVIYLMGTLIDWRTTATISCGVPIVASLLTLLLPETPQYLLSKGRIKDAEKSLCWLRGWVKPSHVQEELDQLILHHEESNRINSLHRGKPKETKSSGVPTQEQNLLLNQVSEVGQESVFKRTMNNFLELFKPHTLRPLVLIIPYFISSNLTGITSIRPYMIHVFTEFKQAVDPKWETVLISISGVVGSILLIFTVRFVGKRRMSLIFTAVSAAMSLSLGTYAFFLTDKSPESWIPVIFFIVLDFSTTIIGQLPWMFVSEIFPFRTRGLATAVSSAILHVSIFCVNNIYLDMEKTIGLHGSFWAFSSVNFLILIYLYYALLETEGKTLHDIERHFQRGLFFK</sequence>
<feature type="transmembrane region" description="Helical" evidence="5">
    <location>
        <begin position="206"/>
        <end position="225"/>
    </location>
</feature>
<proteinExistence type="predicted"/>
<evidence type="ECO:0000313" key="8">
    <source>
        <dbReference type="Proteomes" id="UP001233999"/>
    </source>
</evidence>
<evidence type="ECO:0000313" key="7">
    <source>
        <dbReference type="EMBL" id="KAJ9575356.1"/>
    </source>
</evidence>
<dbReference type="InterPro" id="IPR050549">
    <property type="entry name" value="MFS_Trehalose_Transporter"/>
</dbReference>
<dbReference type="SUPFAM" id="SSF103473">
    <property type="entry name" value="MFS general substrate transporter"/>
    <property type="match status" value="1"/>
</dbReference>
<feature type="transmembrane region" description="Helical" evidence="5">
    <location>
        <begin position="237"/>
        <end position="257"/>
    </location>
</feature>
<reference evidence="7" key="2">
    <citation type="submission" date="2023-05" db="EMBL/GenBank/DDBJ databases">
        <authorList>
            <person name="Fouks B."/>
        </authorList>
    </citation>
    <scope>NUCLEOTIDE SEQUENCE</scope>
    <source>
        <strain evidence="7">Stay&amp;Tobe</strain>
        <tissue evidence="7">Testes</tissue>
    </source>
</reference>
<feature type="transmembrane region" description="Helical" evidence="5">
    <location>
        <begin position="302"/>
        <end position="321"/>
    </location>
</feature>
<feature type="transmembrane region" description="Helical" evidence="5">
    <location>
        <begin position="178"/>
        <end position="199"/>
    </location>
</feature>
<keyword evidence="8" id="KW-1185">Reference proteome</keyword>
<feature type="transmembrane region" description="Helical" evidence="5">
    <location>
        <begin position="139"/>
        <end position="158"/>
    </location>
</feature>
<evidence type="ECO:0000256" key="3">
    <source>
        <dbReference type="ARBA" id="ARBA00022989"/>
    </source>
</evidence>
<dbReference type="PROSITE" id="PS50850">
    <property type="entry name" value="MFS"/>
    <property type="match status" value="1"/>
</dbReference>
<reference evidence="7" key="1">
    <citation type="journal article" date="2023" name="IScience">
        <title>Live-bearing cockroach genome reveals convergent evolutionary mechanisms linked to viviparity in insects and beyond.</title>
        <authorList>
            <person name="Fouks B."/>
            <person name="Harrison M.C."/>
            <person name="Mikhailova A.A."/>
            <person name="Marchal E."/>
            <person name="English S."/>
            <person name="Carruthers M."/>
            <person name="Jennings E.C."/>
            <person name="Chiamaka E.L."/>
            <person name="Frigard R.A."/>
            <person name="Pippel M."/>
            <person name="Attardo G.M."/>
            <person name="Benoit J.B."/>
            <person name="Bornberg-Bauer E."/>
            <person name="Tobe S.S."/>
        </authorList>
    </citation>
    <scope>NUCLEOTIDE SEQUENCE</scope>
    <source>
        <strain evidence="7">Stay&amp;Tobe</strain>
    </source>
</reference>
<comment type="caution">
    <text evidence="7">The sequence shown here is derived from an EMBL/GenBank/DDBJ whole genome shotgun (WGS) entry which is preliminary data.</text>
</comment>
<dbReference type="InterPro" id="IPR020846">
    <property type="entry name" value="MFS_dom"/>
</dbReference>
<keyword evidence="4 5" id="KW-0472">Membrane</keyword>
<comment type="subcellular location">
    <subcellularLocation>
        <location evidence="1">Membrane</location>
        <topology evidence="1">Multi-pass membrane protein</topology>
    </subcellularLocation>
</comment>
<dbReference type="EMBL" id="JASPKZ010009950">
    <property type="protein sequence ID" value="KAJ9575356.1"/>
    <property type="molecule type" value="Genomic_DNA"/>
</dbReference>
<dbReference type="InterPro" id="IPR005828">
    <property type="entry name" value="MFS_sugar_transport-like"/>
</dbReference>
<dbReference type="AlphaFoldDB" id="A0AAD7Z7T1"/>
<evidence type="ECO:0000256" key="4">
    <source>
        <dbReference type="ARBA" id="ARBA00023136"/>
    </source>
</evidence>
<dbReference type="Proteomes" id="UP001233999">
    <property type="component" value="Unassembled WGS sequence"/>
</dbReference>
<dbReference type="PANTHER" id="PTHR48021:SF39">
    <property type="entry name" value="MAJOR FACILITATOR SUPERFAMILY (MFS) PROFILE DOMAIN-CONTAINING PROTEIN"/>
    <property type="match status" value="1"/>
</dbReference>
<dbReference type="Gene3D" id="1.20.1250.20">
    <property type="entry name" value="MFS general substrate transporter like domains"/>
    <property type="match status" value="1"/>
</dbReference>
<feature type="domain" description="Major facilitator superfamily (MFS) profile" evidence="6">
    <location>
        <begin position="1"/>
        <end position="324"/>
    </location>
</feature>
<name>A0AAD7Z7T1_DIPPU</name>
<feature type="transmembrane region" description="Helical" evidence="5">
    <location>
        <begin position="269"/>
        <end position="290"/>
    </location>
</feature>
<dbReference type="PANTHER" id="PTHR48021">
    <property type="match status" value="1"/>
</dbReference>
<accession>A0AAD7Z7T1</accession>
<dbReference type="InterPro" id="IPR036259">
    <property type="entry name" value="MFS_trans_sf"/>
</dbReference>